<keyword evidence="6" id="KW-0175">Coiled coil</keyword>
<dbReference type="SUPFAM" id="SSF48403">
    <property type="entry name" value="Ankyrin repeat"/>
    <property type="match status" value="1"/>
</dbReference>
<name>A0AAV7YK09_9EUKA</name>
<dbReference type="PANTHER" id="PTHR24197:SF44">
    <property type="entry name" value="ANKYRIN REPEAT DOMAIN-CONTAINING PROTEIN 54"/>
    <property type="match status" value="1"/>
</dbReference>
<dbReference type="Gene3D" id="1.25.40.20">
    <property type="entry name" value="Ankyrin repeat-containing domain"/>
    <property type="match status" value="1"/>
</dbReference>
<feature type="domain" description="BTB" evidence="7">
    <location>
        <begin position="276"/>
        <end position="345"/>
    </location>
</feature>
<dbReference type="InterPro" id="IPR011333">
    <property type="entry name" value="SKP1/BTB/POZ_sf"/>
</dbReference>
<dbReference type="Gene3D" id="3.30.710.10">
    <property type="entry name" value="Potassium Channel Kv1.1, Chain A"/>
    <property type="match status" value="1"/>
</dbReference>
<dbReference type="InterPro" id="IPR002110">
    <property type="entry name" value="Ankyrin_rpt"/>
</dbReference>
<keyword evidence="2 5" id="KW-0040">ANK repeat</keyword>
<protein>
    <recommendedName>
        <fullName evidence="4">Ankyrin repeat domain-containing protein 54</fullName>
    </recommendedName>
</protein>
<dbReference type="InterPro" id="IPR000210">
    <property type="entry name" value="BTB/POZ_dom"/>
</dbReference>
<evidence type="ECO:0000256" key="5">
    <source>
        <dbReference type="PROSITE-ProRule" id="PRU00023"/>
    </source>
</evidence>
<evidence type="ECO:0000313" key="9">
    <source>
        <dbReference type="Proteomes" id="UP001146793"/>
    </source>
</evidence>
<reference evidence="8" key="1">
    <citation type="submission" date="2022-08" db="EMBL/GenBank/DDBJ databases">
        <title>Novel sulphate-reducing endosymbionts in the free-living metamonad Anaeramoeba.</title>
        <authorList>
            <person name="Jerlstrom-Hultqvist J."/>
            <person name="Cepicka I."/>
            <person name="Gallot-Lavallee L."/>
            <person name="Salas-Leiva D."/>
            <person name="Curtis B.A."/>
            <person name="Zahonova K."/>
            <person name="Pipaliya S."/>
            <person name="Dacks J."/>
            <person name="Roger A.J."/>
        </authorList>
    </citation>
    <scope>NUCLEOTIDE SEQUENCE</scope>
    <source>
        <strain evidence="8">Busselton2</strain>
    </source>
</reference>
<dbReference type="SMART" id="SM00248">
    <property type="entry name" value="ANK"/>
    <property type="match status" value="2"/>
</dbReference>
<feature type="coiled-coil region" evidence="6">
    <location>
        <begin position="218"/>
        <end position="250"/>
    </location>
</feature>
<evidence type="ECO:0000256" key="3">
    <source>
        <dbReference type="ARBA" id="ARBA00037385"/>
    </source>
</evidence>
<evidence type="ECO:0000256" key="4">
    <source>
        <dbReference type="ARBA" id="ARBA00039237"/>
    </source>
</evidence>
<comment type="caution">
    <text evidence="8">The sequence shown here is derived from an EMBL/GenBank/DDBJ whole genome shotgun (WGS) entry which is preliminary data.</text>
</comment>
<evidence type="ECO:0000259" key="7">
    <source>
        <dbReference type="PROSITE" id="PS50097"/>
    </source>
</evidence>
<feature type="repeat" description="ANK" evidence="5">
    <location>
        <begin position="171"/>
        <end position="205"/>
    </location>
</feature>
<accession>A0AAV7YK09</accession>
<evidence type="ECO:0000256" key="6">
    <source>
        <dbReference type="SAM" id="Coils"/>
    </source>
</evidence>
<evidence type="ECO:0000256" key="1">
    <source>
        <dbReference type="ARBA" id="ARBA00022737"/>
    </source>
</evidence>
<dbReference type="InterPro" id="IPR036770">
    <property type="entry name" value="Ankyrin_rpt-contain_sf"/>
</dbReference>
<dbReference type="AlphaFoldDB" id="A0AAV7YK09"/>
<dbReference type="Pfam" id="PF00651">
    <property type="entry name" value="BTB"/>
    <property type="match status" value="1"/>
</dbReference>
<sequence length="347" mass="41713">MGITWNTYVMGGYNLYQEVFYNKIRKIEWYYLYVNSYLNINGMNSGKPVDEIFPDLSTKTNYLIQDPKLYDLILKNLFQRPDYYLDLFWNEKKSNPYLIKNVDRIKNDKLFEIIEFLIDQKFDFNQKDIKQNSSLHYLNRIGKNYCFRPPIKILILLLQKGGADPNIQDKNNKTILHYYSENFQSTSHLIKLFIENGANPNIRDDQLQTPFHKIISNNDDSEDEELKEKKEKERKEKQILNQNFDNIFEEFEIILDNKNFNLEKSIRDLFSDEKSKNFKIVIDKTKEEIKVHKFILYSRSGLYNGMFLNIDNKNINKVRDYSQRSLEAMKIFIEYLYTDRIDQDKLS</sequence>
<dbReference type="Pfam" id="PF00023">
    <property type="entry name" value="Ank"/>
    <property type="match status" value="1"/>
</dbReference>
<evidence type="ECO:0000313" key="8">
    <source>
        <dbReference type="EMBL" id="KAJ3429809.1"/>
    </source>
</evidence>
<dbReference type="PROSITE" id="PS50088">
    <property type="entry name" value="ANK_REPEAT"/>
    <property type="match status" value="1"/>
</dbReference>
<keyword evidence="1" id="KW-0677">Repeat</keyword>
<comment type="function">
    <text evidence="3">Plays an important role in regulating intracellular signaling events associated with erythroid terminal differentiation.</text>
</comment>
<dbReference type="PANTHER" id="PTHR24197">
    <property type="entry name" value="ANKYRIN REPEAT DOMAIN-CONTAINING PROTEIN 61"/>
    <property type="match status" value="1"/>
</dbReference>
<proteinExistence type="predicted"/>
<dbReference type="Proteomes" id="UP001146793">
    <property type="component" value="Unassembled WGS sequence"/>
</dbReference>
<evidence type="ECO:0000256" key="2">
    <source>
        <dbReference type="ARBA" id="ARBA00023043"/>
    </source>
</evidence>
<dbReference type="PROSITE" id="PS50097">
    <property type="entry name" value="BTB"/>
    <property type="match status" value="1"/>
</dbReference>
<dbReference type="EMBL" id="JANTQA010000057">
    <property type="protein sequence ID" value="KAJ3429809.1"/>
    <property type="molecule type" value="Genomic_DNA"/>
</dbReference>
<dbReference type="SUPFAM" id="SSF54695">
    <property type="entry name" value="POZ domain"/>
    <property type="match status" value="1"/>
</dbReference>
<gene>
    <name evidence="8" type="ORF">M0812_25170</name>
</gene>
<organism evidence="8 9">
    <name type="scientific">Anaeramoeba flamelloides</name>
    <dbReference type="NCBI Taxonomy" id="1746091"/>
    <lineage>
        <taxon>Eukaryota</taxon>
        <taxon>Metamonada</taxon>
        <taxon>Anaeramoebidae</taxon>
        <taxon>Anaeramoeba</taxon>
    </lineage>
</organism>